<dbReference type="InterPro" id="IPR000531">
    <property type="entry name" value="Beta-barrel_TonB"/>
</dbReference>
<evidence type="ECO:0000259" key="13">
    <source>
        <dbReference type="Pfam" id="PF00593"/>
    </source>
</evidence>
<dbReference type="PROSITE" id="PS52016">
    <property type="entry name" value="TONB_DEPENDENT_REC_3"/>
    <property type="match status" value="1"/>
</dbReference>
<dbReference type="Pfam" id="PF13715">
    <property type="entry name" value="CarbopepD_reg_2"/>
    <property type="match status" value="1"/>
</dbReference>
<dbReference type="Gene3D" id="2.40.170.20">
    <property type="entry name" value="TonB-dependent receptor, beta-barrel domain"/>
    <property type="match status" value="1"/>
</dbReference>
<comment type="similarity">
    <text evidence="10 11">Belongs to the TonB-dependent receptor family.</text>
</comment>
<dbReference type="Gene3D" id="2.60.40.1120">
    <property type="entry name" value="Carboxypeptidase-like, regulatory domain"/>
    <property type="match status" value="1"/>
</dbReference>
<organism evidence="15 16">
    <name type="scientific">Caldithrix abyssi DSM 13497</name>
    <dbReference type="NCBI Taxonomy" id="880073"/>
    <lineage>
        <taxon>Bacteria</taxon>
        <taxon>Pseudomonadati</taxon>
        <taxon>Calditrichota</taxon>
        <taxon>Calditrichia</taxon>
        <taxon>Calditrichales</taxon>
        <taxon>Calditrichaceae</taxon>
        <taxon>Caldithrix</taxon>
    </lineage>
</organism>
<dbReference type="eggNOG" id="COG4771">
    <property type="taxonomic scope" value="Bacteria"/>
</dbReference>
<dbReference type="Pfam" id="PF00593">
    <property type="entry name" value="TonB_dep_Rec_b-barrel"/>
    <property type="match status" value="1"/>
</dbReference>
<dbReference type="HOGENOM" id="CLU_012116_0_0_0"/>
<dbReference type="InterPro" id="IPR013784">
    <property type="entry name" value="Carb-bd-like_fold"/>
</dbReference>
<dbReference type="EMBL" id="CM001402">
    <property type="protein sequence ID" value="EHO42693.1"/>
    <property type="molecule type" value="Genomic_DNA"/>
</dbReference>
<keyword evidence="5 12" id="KW-0732">Signal</keyword>
<feature type="domain" description="TonB-dependent receptor plug" evidence="14">
    <location>
        <begin position="123"/>
        <end position="217"/>
    </location>
</feature>
<dbReference type="InterPro" id="IPR036942">
    <property type="entry name" value="Beta-barrel_TonB_sf"/>
</dbReference>
<name>H1XTS6_CALAY</name>
<evidence type="ECO:0000256" key="5">
    <source>
        <dbReference type="ARBA" id="ARBA00022729"/>
    </source>
</evidence>
<dbReference type="PANTHER" id="PTHR30069">
    <property type="entry name" value="TONB-DEPENDENT OUTER MEMBRANE RECEPTOR"/>
    <property type="match status" value="1"/>
</dbReference>
<dbReference type="InterPro" id="IPR012910">
    <property type="entry name" value="Plug_dom"/>
</dbReference>
<dbReference type="SUPFAM" id="SSF49452">
    <property type="entry name" value="Starch-binding domain-like"/>
    <property type="match status" value="1"/>
</dbReference>
<dbReference type="Pfam" id="PF07715">
    <property type="entry name" value="Plug"/>
    <property type="match status" value="1"/>
</dbReference>
<evidence type="ECO:0000256" key="3">
    <source>
        <dbReference type="ARBA" id="ARBA00022452"/>
    </source>
</evidence>
<dbReference type="PANTHER" id="PTHR30069:SF29">
    <property type="entry name" value="HEMOGLOBIN AND HEMOGLOBIN-HAPTOGLOBIN-BINDING PROTEIN 1-RELATED"/>
    <property type="match status" value="1"/>
</dbReference>
<dbReference type="OrthoDB" id="9757908at2"/>
<keyword evidence="3 10" id="KW-1134">Transmembrane beta strand</keyword>
<evidence type="ECO:0000259" key="14">
    <source>
        <dbReference type="Pfam" id="PF07715"/>
    </source>
</evidence>
<dbReference type="GO" id="GO:0015344">
    <property type="term" value="F:siderophore uptake transmembrane transporter activity"/>
    <property type="evidence" value="ECO:0007669"/>
    <property type="project" value="TreeGrafter"/>
</dbReference>
<protein>
    <submittedName>
        <fullName evidence="15">TonB-dependent receptor</fullName>
    </submittedName>
</protein>
<evidence type="ECO:0000256" key="7">
    <source>
        <dbReference type="ARBA" id="ARBA00023136"/>
    </source>
</evidence>
<dbReference type="InParanoid" id="H1XTS6"/>
<dbReference type="PaxDb" id="880073-Calab_3087"/>
<dbReference type="SUPFAM" id="SSF56935">
    <property type="entry name" value="Porins"/>
    <property type="match status" value="1"/>
</dbReference>
<evidence type="ECO:0000256" key="11">
    <source>
        <dbReference type="RuleBase" id="RU003357"/>
    </source>
</evidence>
<dbReference type="InterPro" id="IPR037066">
    <property type="entry name" value="Plug_dom_sf"/>
</dbReference>
<feature type="domain" description="TonB-dependent receptor-like beta-barrel" evidence="13">
    <location>
        <begin position="401"/>
        <end position="864"/>
    </location>
</feature>
<dbReference type="GO" id="GO:0044718">
    <property type="term" value="P:siderophore transmembrane transport"/>
    <property type="evidence" value="ECO:0007669"/>
    <property type="project" value="TreeGrafter"/>
</dbReference>
<evidence type="ECO:0000313" key="16">
    <source>
        <dbReference type="Proteomes" id="UP000004671"/>
    </source>
</evidence>
<dbReference type="RefSeq" id="WP_006930048.1">
    <property type="nucleotide sequence ID" value="NZ_CM001402.1"/>
</dbReference>
<accession>H1XTS6</accession>
<keyword evidence="9 10" id="KW-0998">Cell outer membrane</keyword>
<sequence precursor="true">MNRFLHLISGLLLLSVSMMYAQTTGKIAGFVFDERTSEPLPGANIYLDGTSLGAASGLDGSFYIINVSPGKYNVVVEMVGYEKKIIKDVRVSVNRTTNLKITLKEAILEGEVIVVEADKMSIKKDQTSAVRTVSADQMEALPVENLNAVVGLQAGVVRGHFRGGRSNEVSYMIDGLQVNDAFGGEGRRVDVETESVQDVEIITGTFNAEYGRAMSGVVNAIIKDGTDDFHFSYTNYLANYVTNHDDIFIGLKESEITRNQDYKLQLSGPILKRKLHYFTNLRYQDNKNHLNGIRRFRVNDFSDFTSTNPEEWYSEHTGDNAYVPMNSSKTLSLLGKISYKMTDQIKLSLLYTGNRDEWKSYDHAFKYNPDGQASHHRQSDMFALLLNQAFSNSAFYELKLSSLDSYYGFYLFKDPTDSGYVYDAFLANINETGFYTGGQMKDHTENWQKETNIKFDFTWQATSHHSLKTGFLYTLYDLKNKWTPVRPDTTMSEEELGLFYYDETGHRVYYNYKPIVYPSNSVYSDIYHVKPIAFSAYIQDKMEYEDMVINAGIRFDYFDPNTTYPSNWRNPANQLNFYLKDEDGNLILDENGNPLLNPERMSTYPKADIKTQISPRLGLAYQLGKKAVLHFSYGHFFQMPPMYALYQNNSHQIPPSDYSTTLGNPQLKAQKTVQYEVGLWQEVVENMGLEVNLFYRDIYDLLSTKIVSTYNQIEYGLYTNKDYGNARGIELKFDFYRGPLQIFVNYTLQYTRGNADNPEQTFTRAGASMDPIPTLIPMSWDQRHTFNATVGYHKGNVGATLTGYYNSGTPYTWTPIVLNPVSRVNLFPNNDYMPSSYSVDFFSYYKFKLFKSIQAQIELSIYNLFDRLNPVWVYGSTGQPYTAVIQESDLSNHRSDFNDYEDRIKNPSAYSAPRMVKLGIGFTF</sequence>
<keyword evidence="8 15" id="KW-0675">Receptor</keyword>
<reference evidence="15 16" key="1">
    <citation type="submission" date="2011-09" db="EMBL/GenBank/DDBJ databases">
        <title>The permanent draft genome of Caldithrix abyssi DSM 13497.</title>
        <authorList>
            <consortium name="US DOE Joint Genome Institute (JGI-PGF)"/>
            <person name="Lucas S."/>
            <person name="Han J."/>
            <person name="Lapidus A."/>
            <person name="Bruce D."/>
            <person name="Goodwin L."/>
            <person name="Pitluck S."/>
            <person name="Peters L."/>
            <person name="Kyrpides N."/>
            <person name="Mavromatis K."/>
            <person name="Ivanova N."/>
            <person name="Mikhailova N."/>
            <person name="Chertkov O."/>
            <person name="Detter J.C."/>
            <person name="Tapia R."/>
            <person name="Han C."/>
            <person name="Land M."/>
            <person name="Hauser L."/>
            <person name="Markowitz V."/>
            <person name="Cheng J.-F."/>
            <person name="Hugenholtz P."/>
            <person name="Woyke T."/>
            <person name="Wu D."/>
            <person name="Spring S."/>
            <person name="Brambilla E."/>
            <person name="Klenk H.-P."/>
            <person name="Eisen J.A."/>
        </authorList>
    </citation>
    <scope>NUCLEOTIDE SEQUENCE [LARGE SCALE GENOMIC DNA]</scope>
    <source>
        <strain evidence="15 16">DSM 13497</strain>
    </source>
</reference>
<dbReference type="STRING" id="880073.Cabys_1964"/>
<keyword evidence="7 10" id="KW-0472">Membrane</keyword>
<dbReference type="AlphaFoldDB" id="H1XTS6"/>
<evidence type="ECO:0000256" key="9">
    <source>
        <dbReference type="ARBA" id="ARBA00023237"/>
    </source>
</evidence>
<keyword evidence="6 11" id="KW-0798">TonB box</keyword>
<dbReference type="GO" id="GO:0030246">
    <property type="term" value="F:carbohydrate binding"/>
    <property type="evidence" value="ECO:0007669"/>
    <property type="project" value="InterPro"/>
</dbReference>
<evidence type="ECO:0000256" key="10">
    <source>
        <dbReference type="PROSITE-ProRule" id="PRU01360"/>
    </source>
</evidence>
<comment type="subcellular location">
    <subcellularLocation>
        <location evidence="1 10">Cell outer membrane</location>
        <topology evidence="1 10">Multi-pass membrane protein</topology>
    </subcellularLocation>
</comment>
<gene>
    <name evidence="15" type="ORF">Calab_3087</name>
</gene>
<evidence type="ECO:0000256" key="1">
    <source>
        <dbReference type="ARBA" id="ARBA00004571"/>
    </source>
</evidence>
<evidence type="ECO:0000256" key="4">
    <source>
        <dbReference type="ARBA" id="ARBA00022692"/>
    </source>
</evidence>
<feature type="chain" id="PRO_5003558442" evidence="12">
    <location>
        <begin position="22"/>
        <end position="924"/>
    </location>
</feature>
<dbReference type="Proteomes" id="UP000004671">
    <property type="component" value="Chromosome"/>
</dbReference>
<evidence type="ECO:0000256" key="6">
    <source>
        <dbReference type="ARBA" id="ARBA00023077"/>
    </source>
</evidence>
<keyword evidence="4 10" id="KW-0812">Transmembrane</keyword>
<keyword evidence="16" id="KW-1185">Reference proteome</keyword>
<dbReference type="InterPro" id="IPR039426">
    <property type="entry name" value="TonB-dep_rcpt-like"/>
</dbReference>
<evidence type="ECO:0000256" key="12">
    <source>
        <dbReference type="SAM" id="SignalP"/>
    </source>
</evidence>
<evidence type="ECO:0000256" key="8">
    <source>
        <dbReference type="ARBA" id="ARBA00023170"/>
    </source>
</evidence>
<proteinExistence type="inferred from homology"/>
<dbReference type="GO" id="GO:0009279">
    <property type="term" value="C:cell outer membrane"/>
    <property type="evidence" value="ECO:0007669"/>
    <property type="project" value="UniProtKB-SubCell"/>
</dbReference>
<evidence type="ECO:0000313" key="15">
    <source>
        <dbReference type="EMBL" id="EHO42693.1"/>
    </source>
</evidence>
<keyword evidence="2 10" id="KW-0813">Transport</keyword>
<feature type="signal peptide" evidence="12">
    <location>
        <begin position="1"/>
        <end position="21"/>
    </location>
</feature>
<evidence type="ECO:0000256" key="2">
    <source>
        <dbReference type="ARBA" id="ARBA00022448"/>
    </source>
</evidence>
<dbReference type="Gene3D" id="2.170.130.10">
    <property type="entry name" value="TonB-dependent receptor, plug domain"/>
    <property type="match status" value="1"/>
</dbReference>